<accession>A0ABS2E4R3</accession>
<dbReference type="EMBL" id="JACLYY010000001">
    <property type="protein sequence ID" value="MBM6736606.1"/>
    <property type="molecule type" value="Genomic_DNA"/>
</dbReference>
<evidence type="ECO:0000313" key="8">
    <source>
        <dbReference type="EMBL" id="MBM6736606.1"/>
    </source>
</evidence>
<comment type="subcellular location">
    <subcellularLocation>
        <location evidence="1">Cell membrane</location>
        <topology evidence="1">Multi-pass membrane protein</topology>
    </subcellularLocation>
</comment>
<dbReference type="InterPro" id="IPR003838">
    <property type="entry name" value="ABC3_permease_C"/>
</dbReference>
<reference evidence="8 9" key="1">
    <citation type="journal article" date="2021" name="Sci. Rep.">
        <title>The distribution of antibiotic resistance genes in chicken gut microbiota commensals.</title>
        <authorList>
            <person name="Juricova H."/>
            <person name="Matiasovicova J."/>
            <person name="Kubasova T."/>
            <person name="Cejkova D."/>
            <person name="Rychlik I."/>
        </authorList>
    </citation>
    <scope>NUCLEOTIDE SEQUENCE [LARGE SCALE GENOMIC DNA]</scope>
    <source>
        <strain evidence="8 9">An773</strain>
    </source>
</reference>
<name>A0ABS2E4R3_9FIRM</name>
<protein>
    <submittedName>
        <fullName evidence="8">FtsX-like permease family protein</fullName>
    </submittedName>
</protein>
<dbReference type="Proteomes" id="UP000716906">
    <property type="component" value="Unassembled WGS sequence"/>
</dbReference>
<evidence type="ECO:0000256" key="3">
    <source>
        <dbReference type="ARBA" id="ARBA00022692"/>
    </source>
</evidence>
<dbReference type="PANTHER" id="PTHR30572">
    <property type="entry name" value="MEMBRANE COMPONENT OF TRANSPORTER-RELATED"/>
    <property type="match status" value="1"/>
</dbReference>
<feature type="transmembrane region" description="Helical" evidence="6">
    <location>
        <begin position="380"/>
        <end position="400"/>
    </location>
</feature>
<dbReference type="PANTHER" id="PTHR30572:SF9">
    <property type="entry name" value="ABC TRANSPORTER PERMEASE PROTEIN"/>
    <property type="match status" value="1"/>
</dbReference>
<gene>
    <name evidence="8" type="ORF">H7U36_00585</name>
</gene>
<feature type="transmembrane region" description="Helical" evidence="6">
    <location>
        <begin position="463"/>
        <end position="485"/>
    </location>
</feature>
<organism evidence="8 9">
    <name type="scientific">Faecalicatena fissicatena</name>
    <dbReference type="NCBI Taxonomy" id="290055"/>
    <lineage>
        <taxon>Bacteria</taxon>
        <taxon>Bacillati</taxon>
        <taxon>Bacillota</taxon>
        <taxon>Clostridia</taxon>
        <taxon>Lachnospirales</taxon>
        <taxon>Lachnospiraceae</taxon>
        <taxon>Faecalicatena</taxon>
    </lineage>
</organism>
<feature type="transmembrane region" description="Helical" evidence="6">
    <location>
        <begin position="336"/>
        <end position="359"/>
    </location>
</feature>
<evidence type="ECO:0000256" key="4">
    <source>
        <dbReference type="ARBA" id="ARBA00022989"/>
    </source>
</evidence>
<keyword evidence="5 6" id="KW-0472">Membrane</keyword>
<dbReference type="Pfam" id="PF02687">
    <property type="entry name" value="FtsX"/>
    <property type="match status" value="1"/>
</dbReference>
<feature type="domain" description="ABC3 transporter permease C-terminal" evidence="7">
    <location>
        <begin position="340"/>
        <end position="419"/>
    </location>
</feature>
<evidence type="ECO:0000256" key="2">
    <source>
        <dbReference type="ARBA" id="ARBA00022475"/>
    </source>
</evidence>
<keyword evidence="4 6" id="KW-1133">Transmembrane helix</keyword>
<keyword evidence="9" id="KW-1185">Reference proteome</keyword>
<evidence type="ECO:0000256" key="1">
    <source>
        <dbReference type="ARBA" id="ARBA00004651"/>
    </source>
</evidence>
<evidence type="ECO:0000256" key="6">
    <source>
        <dbReference type="SAM" id="Phobius"/>
    </source>
</evidence>
<evidence type="ECO:0000313" key="9">
    <source>
        <dbReference type="Proteomes" id="UP000716906"/>
    </source>
</evidence>
<evidence type="ECO:0000259" key="7">
    <source>
        <dbReference type="Pfam" id="PF02687"/>
    </source>
</evidence>
<evidence type="ECO:0000256" key="5">
    <source>
        <dbReference type="ARBA" id="ARBA00023136"/>
    </source>
</evidence>
<sequence length="503" mass="56175">MNILKRSLLYIKRKKNNLILLVILTILSFIALLSIAVFRGSQEAQKDIRESLGASFKMTAIINEDPAYREVTTLPNGGTITSYKGPLIDDQMIQKIMGHEGVVNYSVDNNWMPMYIEDISLFPGLYANIIQQTNTDPRYAADLTEEEKNFNVIKANTTDLYGCTDSSLHHYFQTGSFELCAGRPISEQDKGVVLISDKLAEKNNIKLGDILKAEMRECLYLYDGSADRNLGQPLDLEVIGFFHVNSSQAVNQYTPEGEIADNMMFAGISDIKTLDEYGGYNTEYDKVTFFVQDPKELDSVIKDVEDDSSIDWAGFYVKEDDTLYRDALSPLKNMNIFLTVLIAATFIIAFLTFYILLTIRVKDRKHEIGIYLSVGISKKNILLQLLVECMLIMSAAYIIAGAASVRLADSTGDFLLTAFTPEAEEAEEISEQDVLEQSRNGTVGELFSIKETSGTPENINSSLSLPIVAGLYLVLSLILLAAVSISSRPILHMKPVDIFQDYY</sequence>
<keyword evidence="2" id="KW-1003">Cell membrane</keyword>
<dbReference type="RefSeq" id="WP_191493214.1">
    <property type="nucleotide sequence ID" value="NZ_JACLYY010000001.1"/>
</dbReference>
<keyword evidence="3 6" id="KW-0812">Transmembrane</keyword>
<feature type="transmembrane region" description="Helical" evidence="6">
    <location>
        <begin position="18"/>
        <end position="38"/>
    </location>
</feature>
<dbReference type="InterPro" id="IPR050250">
    <property type="entry name" value="Macrolide_Exporter_MacB"/>
</dbReference>
<proteinExistence type="predicted"/>
<comment type="caution">
    <text evidence="8">The sequence shown here is derived from an EMBL/GenBank/DDBJ whole genome shotgun (WGS) entry which is preliminary data.</text>
</comment>